<dbReference type="Gene3D" id="1.10.560.10">
    <property type="entry name" value="GroEL-like equatorial domain"/>
    <property type="match status" value="1"/>
</dbReference>
<proteinExistence type="predicted"/>
<dbReference type="PANTHER" id="PTHR14667">
    <property type="entry name" value="BARDET-BIEDL SYNDROME 10 PROTEIN"/>
    <property type="match status" value="1"/>
</dbReference>
<sequence>MDLPSVAAVVARLRLLGKDSYGPCGEEVLVFAPPEAPVITADTHTLWRACRKQSEALHPVATVIFNAQAGLFHSAGDATTQLVLLLGAVVEEAMRVLHRHEYMRSGWTKAHVSRAFGRLKGVWARGEIVLPHQDLGARSVPTHVRNADTQRLQLSDEFMRIVGSVLRTAMTGMFSAAVVDVLVQLVMDWVFYNDDVIDRQSLGQRLELFLHRLEDAVVFVPSMSQQALAESRVLRTSEFILRKALVPSQMPSLLDPEDDTVIRFVCFGCTLLPFAGANEVVIEAYDHDALFRVADAQQIFLRKCIRQLRLTHHVRLLVSTEELGAQVVSLCTEFAIACVQLVEAQDLMDLCTLAGTYPLTSVFDIIVAEQHIGVAAEGVRFLRINQRNHLLFQGIHRQNNTTRSSKLHANNETAQYVPQLMVRAASKGVYTQYYSALRKCLRVMKSLTESTAQSSGLRDVDQLARSLLAQGLVHVLDEYSRCSLEIADHRPLGFVYDHNNTIDTLAGRVRMPAVVKADPTEHGVLHPWKRMDSLIYVALETLEQLFRIDAIIHTTRRVHDGDDVADESD</sequence>
<keyword evidence="2" id="KW-1185">Reference proteome</keyword>
<evidence type="ECO:0000313" key="1">
    <source>
        <dbReference type="EMBL" id="DAZ99941.1"/>
    </source>
</evidence>
<dbReference type="Gene3D" id="3.50.7.10">
    <property type="entry name" value="GroEL"/>
    <property type="match status" value="1"/>
</dbReference>
<dbReference type="Proteomes" id="UP001146120">
    <property type="component" value="Unassembled WGS sequence"/>
</dbReference>
<accession>A0AAV2Z2F3</accession>
<dbReference type="SUPFAM" id="SSF48592">
    <property type="entry name" value="GroEL equatorial domain-like"/>
    <property type="match status" value="1"/>
</dbReference>
<reference evidence="1" key="2">
    <citation type="journal article" date="2023" name="Microbiol Resour">
        <title>Decontamination and Annotation of the Draft Genome Sequence of the Oomycete Lagenidium giganteum ARSEF 373.</title>
        <authorList>
            <person name="Morgan W.R."/>
            <person name="Tartar A."/>
        </authorList>
    </citation>
    <scope>NUCLEOTIDE SEQUENCE</scope>
    <source>
        <strain evidence="1">ARSEF 373</strain>
    </source>
</reference>
<dbReference type="PANTHER" id="PTHR14667:SF2">
    <property type="entry name" value="BARDET-BIEDL SYNDROME 10 PROTEIN"/>
    <property type="match status" value="1"/>
</dbReference>
<dbReference type="EMBL" id="DAKRPA010000073">
    <property type="protein sequence ID" value="DAZ99941.1"/>
    <property type="molecule type" value="Genomic_DNA"/>
</dbReference>
<dbReference type="AlphaFoldDB" id="A0AAV2Z2F3"/>
<comment type="caution">
    <text evidence="1">The sequence shown here is derived from an EMBL/GenBank/DDBJ whole genome shotgun (WGS) entry which is preliminary data.</text>
</comment>
<dbReference type="GO" id="GO:0005524">
    <property type="term" value="F:ATP binding"/>
    <property type="evidence" value="ECO:0007669"/>
    <property type="project" value="InterPro"/>
</dbReference>
<dbReference type="InterPro" id="IPR027413">
    <property type="entry name" value="GROEL-like_equatorial_sf"/>
</dbReference>
<dbReference type="GO" id="GO:0051131">
    <property type="term" value="P:chaperone-mediated protein complex assembly"/>
    <property type="evidence" value="ECO:0007669"/>
    <property type="project" value="InterPro"/>
</dbReference>
<organism evidence="1 2">
    <name type="scientific">Lagenidium giganteum</name>
    <dbReference type="NCBI Taxonomy" id="4803"/>
    <lineage>
        <taxon>Eukaryota</taxon>
        <taxon>Sar</taxon>
        <taxon>Stramenopiles</taxon>
        <taxon>Oomycota</taxon>
        <taxon>Peronosporomycetes</taxon>
        <taxon>Pythiales</taxon>
        <taxon>Pythiaceae</taxon>
    </lineage>
</organism>
<dbReference type="InterPro" id="IPR042619">
    <property type="entry name" value="BBS10"/>
</dbReference>
<dbReference type="InterPro" id="IPR027409">
    <property type="entry name" value="GroEL-like_apical_dom_sf"/>
</dbReference>
<protein>
    <submittedName>
        <fullName evidence="1">Uncharacterized protein</fullName>
    </submittedName>
</protein>
<name>A0AAV2Z2F3_9STRA</name>
<evidence type="ECO:0000313" key="2">
    <source>
        <dbReference type="Proteomes" id="UP001146120"/>
    </source>
</evidence>
<gene>
    <name evidence="1" type="ORF">N0F65_008748</name>
</gene>
<reference evidence="1" key="1">
    <citation type="submission" date="2022-11" db="EMBL/GenBank/DDBJ databases">
        <authorList>
            <person name="Morgan W.R."/>
            <person name="Tartar A."/>
        </authorList>
    </citation>
    <scope>NUCLEOTIDE SEQUENCE</scope>
    <source>
        <strain evidence="1">ARSEF 373</strain>
    </source>
</reference>